<dbReference type="EMBL" id="JAPNOA010000059">
    <property type="protein sequence ID" value="MCY0967288.1"/>
    <property type="molecule type" value="Genomic_DNA"/>
</dbReference>
<dbReference type="SUPFAM" id="SSF51735">
    <property type="entry name" value="NAD(P)-binding Rossmann-fold domains"/>
    <property type="match status" value="1"/>
</dbReference>
<dbReference type="AlphaFoldDB" id="A0A9X3EQZ6"/>
<evidence type="ECO:0000259" key="1">
    <source>
        <dbReference type="Pfam" id="PF13460"/>
    </source>
</evidence>
<accession>A0A9X3EQZ6</accession>
<dbReference type="PANTHER" id="PTHR43355">
    <property type="entry name" value="FLAVIN REDUCTASE (NADPH)"/>
    <property type="match status" value="1"/>
</dbReference>
<gene>
    <name evidence="2" type="ORF">OUO13_19080</name>
</gene>
<sequence length="203" mass="21926">MKLALFGATGRVGSRLLREAAARGHQVTAFSRQADQQAAIAGVQWVTADLDNSEDLLPLLAGHDAMLTAVHFTDVGAERFVTLARAASIPRLLCTGGAGTLMTASGVPLLETEGFPAHVRPEAEAGRRFLNVLKGVADLEWVFLSPSMLILPGERTGQFRLGLEDLLVGEDGQSRISMEDFAVAMLDELEQPRHSRQRFTVGY</sequence>
<dbReference type="InterPro" id="IPR051606">
    <property type="entry name" value="Polyketide_Oxido-like"/>
</dbReference>
<organism evidence="2 3">
    <name type="scientific">Parathalassolituus penaei</name>
    <dbReference type="NCBI Taxonomy" id="2997323"/>
    <lineage>
        <taxon>Bacteria</taxon>
        <taxon>Pseudomonadati</taxon>
        <taxon>Pseudomonadota</taxon>
        <taxon>Gammaproteobacteria</taxon>
        <taxon>Oceanospirillales</taxon>
        <taxon>Oceanospirillaceae</taxon>
        <taxon>Parathalassolituus</taxon>
    </lineage>
</organism>
<dbReference type="InterPro" id="IPR016040">
    <property type="entry name" value="NAD(P)-bd_dom"/>
</dbReference>
<dbReference type="InterPro" id="IPR036291">
    <property type="entry name" value="NAD(P)-bd_dom_sf"/>
</dbReference>
<dbReference type="Pfam" id="PF13460">
    <property type="entry name" value="NAD_binding_10"/>
    <property type="match status" value="1"/>
</dbReference>
<reference evidence="2" key="1">
    <citation type="submission" date="2022-11" db="EMBL/GenBank/DDBJ databases">
        <title>Parathalassolutuus dongxingensis gen. nov., sp. nov., a novel member of family Oceanospirillaceae isolated from a coastal shrimp pond in Guangxi, China.</title>
        <authorList>
            <person name="Chen H."/>
        </authorList>
    </citation>
    <scope>NUCLEOTIDE SEQUENCE</scope>
    <source>
        <strain evidence="2">G-43</strain>
    </source>
</reference>
<dbReference type="RefSeq" id="WP_283175490.1">
    <property type="nucleotide sequence ID" value="NZ_JAPNOA010000059.1"/>
</dbReference>
<dbReference type="PANTHER" id="PTHR43355:SF2">
    <property type="entry name" value="FLAVIN REDUCTASE (NADPH)"/>
    <property type="match status" value="1"/>
</dbReference>
<dbReference type="GO" id="GO:0016646">
    <property type="term" value="F:oxidoreductase activity, acting on the CH-NH group of donors, NAD or NADP as acceptor"/>
    <property type="evidence" value="ECO:0007669"/>
    <property type="project" value="TreeGrafter"/>
</dbReference>
<evidence type="ECO:0000313" key="3">
    <source>
        <dbReference type="Proteomes" id="UP001150830"/>
    </source>
</evidence>
<proteinExistence type="predicted"/>
<comment type="caution">
    <text evidence="2">The sequence shown here is derived from an EMBL/GenBank/DDBJ whole genome shotgun (WGS) entry which is preliminary data.</text>
</comment>
<keyword evidence="3" id="KW-1185">Reference proteome</keyword>
<dbReference type="Proteomes" id="UP001150830">
    <property type="component" value="Unassembled WGS sequence"/>
</dbReference>
<evidence type="ECO:0000313" key="2">
    <source>
        <dbReference type="EMBL" id="MCY0967288.1"/>
    </source>
</evidence>
<dbReference type="Gene3D" id="3.40.50.720">
    <property type="entry name" value="NAD(P)-binding Rossmann-like Domain"/>
    <property type="match status" value="1"/>
</dbReference>
<protein>
    <submittedName>
        <fullName evidence="2">NAD(P)H-binding protein</fullName>
    </submittedName>
</protein>
<feature type="domain" description="NAD(P)-binding" evidence="1">
    <location>
        <begin position="7"/>
        <end position="188"/>
    </location>
</feature>
<name>A0A9X3EQZ6_9GAMM</name>